<gene>
    <name evidence="1" type="ORF">ALP52_00321</name>
</gene>
<dbReference type="Proteomes" id="UP000276194">
    <property type="component" value="Unassembled WGS sequence"/>
</dbReference>
<evidence type="ECO:0000313" key="1">
    <source>
        <dbReference type="EMBL" id="RMT17325.1"/>
    </source>
</evidence>
<organism evidence="1 2">
    <name type="scientific">Pseudomonas amygdali pv. mori</name>
    <dbReference type="NCBI Taxonomy" id="34065"/>
    <lineage>
        <taxon>Bacteria</taxon>
        <taxon>Pseudomonadati</taxon>
        <taxon>Pseudomonadota</taxon>
        <taxon>Gammaproteobacteria</taxon>
        <taxon>Pseudomonadales</taxon>
        <taxon>Pseudomonadaceae</taxon>
        <taxon>Pseudomonas</taxon>
        <taxon>Pseudomonas amygdali</taxon>
    </lineage>
</organism>
<protein>
    <submittedName>
        <fullName evidence="1">Uncharacterized protein</fullName>
    </submittedName>
</protein>
<dbReference type="Gene3D" id="3.30.70.141">
    <property type="entry name" value="Nucleoside diphosphate kinase-like domain"/>
    <property type="match status" value="1"/>
</dbReference>
<dbReference type="EMBL" id="RBTD01000332">
    <property type="protein sequence ID" value="RMT17325.1"/>
    <property type="molecule type" value="Genomic_DNA"/>
</dbReference>
<name>A0A3M5J1R2_PSEA0</name>
<dbReference type="AlphaFoldDB" id="A0A3M5J1R2"/>
<comment type="caution">
    <text evidence="1">The sequence shown here is derived from an EMBL/GenBank/DDBJ whole genome shotgun (WGS) entry which is preliminary data.</text>
</comment>
<evidence type="ECO:0000313" key="2">
    <source>
        <dbReference type="Proteomes" id="UP000276194"/>
    </source>
</evidence>
<accession>A0A3M5J1R2</accession>
<dbReference type="SUPFAM" id="SSF54919">
    <property type="entry name" value="Nucleoside diphosphate kinase, NDK"/>
    <property type="match status" value="1"/>
</dbReference>
<reference evidence="1 2" key="1">
    <citation type="submission" date="2018-08" db="EMBL/GenBank/DDBJ databases">
        <title>Recombination of ecologically and evolutionarily significant loci maintains genetic cohesion in the Pseudomonas syringae species complex.</title>
        <authorList>
            <person name="Dillon M."/>
            <person name="Thakur S."/>
            <person name="Almeida R.N.D."/>
            <person name="Weir B.S."/>
            <person name="Guttman D.S."/>
        </authorList>
    </citation>
    <scope>NUCLEOTIDE SEQUENCE [LARGE SCALE GENOMIC DNA]</scope>
    <source>
        <strain evidence="1 2">ICMP 6941</strain>
    </source>
</reference>
<sequence length="330" mass="36929">MTMPNTELGLITVTPDAMAQGLLKPLLDALNNADIYIVAAIPHRFSMPEVLLLYQDRITHDRKESRTLSNWLSPRSFTAGGSVVLAVRSRKAHPQGLQPFIAALKGSSRMAEPKVGKLRAITAWCERSLSLVHSPDDEEGVEHELTLLFGPELLIRINQLEGLALERDVLRLVALHAREDVASSIFSGMPNILARGCACLYGSPIFTKKDQLLNLIDRLRRLSKNVSRQAAHEQVSFFWSALESFKKDFVALHECCKQDLMDNVSIKQSLYRYRLVCMTNTMIAACDPVMFKVDVSEELCNTFSAAGIVLDHWEEQSLHIVAAYHTDTAR</sequence>
<proteinExistence type="predicted"/>
<dbReference type="InterPro" id="IPR036850">
    <property type="entry name" value="NDK-like_dom_sf"/>
</dbReference>